<evidence type="ECO:0000313" key="3">
    <source>
        <dbReference type="EMBL" id="KAK4223384.1"/>
    </source>
</evidence>
<feature type="signal peptide" evidence="1">
    <location>
        <begin position="1"/>
        <end position="20"/>
    </location>
</feature>
<name>A0AAN7GX33_9PEZI</name>
<organism evidence="3 4">
    <name type="scientific">Podospora fimiseda</name>
    <dbReference type="NCBI Taxonomy" id="252190"/>
    <lineage>
        <taxon>Eukaryota</taxon>
        <taxon>Fungi</taxon>
        <taxon>Dikarya</taxon>
        <taxon>Ascomycota</taxon>
        <taxon>Pezizomycotina</taxon>
        <taxon>Sordariomycetes</taxon>
        <taxon>Sordariomycetidae</taxon>
        <taxon>Sordariales</taxon>
        <taxon>Podosporaceae</taxon>
        <taxon>Podospora</taxon>
    </lineage>
</organism>
<feature type="domain" description="Ecp2 effector protein-like" evidence="2">
    <location>
        <begin position="47"/>
        <end position="148"/>
    </location>
</feature>
<evidence type="ECO:0000256" key="1">
    <source>
        <dbReference type="SAM" id="SignalP"/>
    </source>
</evidence>
<accession>A0AAN7GX33</accession>
<gene>
    <name evidence="3" type="ORF">QBC38DRAFT_459389</name>
</gene>
<dbReference type="InterPro" id="IPR029226">
    <property type="entry name" value="Ecp2-like"/>
</dbReference>
<evidence type="ECO:0000313" key="4">
    <source>
        <dbReference type="Proteomes" id="UP001301958"/>
    </source>
</evidence>
<dbReference type="Pfam" id="PF14856">
    <property type="entry name" value="Hce2"/>
    <property type="match status" value="1"/>
</dbReference>
<dbReference type="EMBL" id="MU865428">
    <property type="protein sequence ID" value="KAK4223384.1"/>
    <property type="molecule type" value="Genomic_DNA"/>
</dbReference>
<reference evidence="3" key="1">
    <citation type="journal article" date="2023" name="Mol. Phylogenet. Evol.">
        <title>Genome-scale phylogeny and comparative genomics of the fungal order Sordariales.</title>
        <authorList>
            <person name="Hensen N."/>
            <person name="Bonometti L."/>
            <person name="Westerberg I."/>
            <person name="Brannstrom I.O."/>
            <person name="Guillou S."/>
            <person name="Cros-Aarteil S."/>
            <person name="Calhoun S."/>
            <person name="Haridas S."/>
            <person name="Kuo A."/>
            <person name="Mondo S."/>
            <person name="Pangilinan J."/>
            <person name="Riley R."/>
            <person name="LaButti K."/>
            <person name="Andreopoulos B."/>
            <person name="Lipzen A."/>
            <person name="Chen C."/>
            <person name="Yan M."/>
            <person name="Daum C."/>
            <person name="Ng V."/>
            <person name="Clum A."/>
            <person name="Steindorff A."/>
            <person name="Ohm R.A."/>
            <person name="Martin F."/>
            <person name="Silar P."/>
            <person name="Natvig D.O."/>
            <person name="Lalanne C."/>
            <person name="Gautier V."/>
            <person name="Ament-Velasquez S.L."/>
            <person name="Kruys A."/>
            <person name="Hutchinson M.I."/>
            <person name="Powell A.J."/>
            <person name="Barry K."/>
            <person name="Miller A.N."/>
            <person name="Grigoriev I.V."/>
            <person name="Debuchy R."/>
            <person name="Gladieux P."/>
            <person name="Hiltunen Thoren M."/>
            <person name="Johannesson H."/>
        </authorList>
    </citation>
    <scope>NUCLEOTIDE SEQUENCE</scope>
    <source>
        <strain evidence="3">CBS 990.96</strain>
    </source>
</reference>
<dbReference type="Proteomes" id="UP001301958">
    <property type="component" value="Unassembled WGS sequence"/>
</dbReference>
<dbReference type="AlphaFoldDB" id="A0AAN7GX33"/>
<proteinExistence type="predicted"/>
<protein>
    <recommendedName>
        <fullName evidence="2">Ecp2 effector protein-like domain-containing protein</fullName>
    </recommendedName>
</protein>
<evidence type="ECO:0000259" key="2">
    <source>
        <dbReference type="Pfam" id="PF14856"/>
    </source>
</evidence>
<sequence>MQFTFLTTLATLTILTLTTAIPTTPNPSTILTRSSPPPFQSGGRIDYCGEVTSSIYATDSTSPLALDCKQIPCTFSGPGHFTIPHGAGEVTLGSFGTCAFKVVFTGPPGGDLKNGYYFGTHYIEYYIQSYTTKTDEMGRIEVAALVECDLGDLNGVLDIR</sequence>
<keyword evidence="1" id="KW-0732">Signal</keyword>
<feature type="chain" id="PRO_5043009358" description="Ecp2 effector protein-like domain-containing protein" evidence="1">
    <location>
        <begin position="21"/>
        <end position="160"/>
    </location>
</feature>
<keyword evidence="4" id="KW-1185">Reference proteome</keyword>
<reference evidence="3" key="2">
    <citation type="submission" date="2023-05" db="EMBL/GenBank/DDBJ databases">
        <authorList>
            <consortium name="Lawrence Berkeley National Laboratory"/>
            <person name="Steindorff A."/>
            <person name="Hensen N."/>
            <person name="Bonometti L."/>
            <person name="Westerberg I."/>
            <person name="Brannstrom I.O."/>
            <person name="Guillou S."/>
            <person name="Cros-Aarteil S."/>
            <person name="Calhoun S."/>
            <person name="Haridas S."/>
            <person name="Kuo A."/>
            <person name="Mondo S."/>
            <person name="Pangilinan J."/>
            <person name="Riley R."/>
            <person name="Labutti K."/>
            <person name="Andreopoulos B."/>
            <person name="Lipzen A."/>
            <person name="Chen C."/>
            <person name="Yanf M."/>
            <person name="Daum C."/>
            <person name="Ng V."/>
            <person name="Clum A."/>
            <person name="Ohm R."/>
            <person name="Martin F."/>
            <person name="Silar P."/>
            <person name="Natvig D."/>
            <person name="Lalanne C."/>
            <person name="Gautier V."/>
            <person name="Ament-Velasquez S.L."/>
            <person name="Kruys A."/>
            <person name="Hutchinson M.I."/>
            <person name="Powell A.J."/>
            <person name="Barry K."/>
            <person name="Miller A.N."/>
            <person name="Grigoriev I.V."/>
            <person name="Debuchy R."/>
            <person name="Gladieux P."/>
            <person name="Thoren M.H."/>
            <person name="Johannesson H."/>
        </authorList>
    </citation>
    <scope>NUCLEOTIDE SEQUENCE</scope>
    <source>
        <strain evidence="3">CBS 990.96</strain>
    </source>
</reference>
<comment type="caution">
    <text evidence="3">The sequence shown here is derived from an EMBL/GenBank/DDBJ whole genome shotgun (WGS) entry which is preliminary data.</text>
</comment>